<proteinExistence type="predicted"/>
<feature type="transmembrane region" description="Helical" evidence="6">
    <location>
        <begin position="125"/>
        <end position="146"/>
    </location>
</feature>
<keyword evidence="3 6" id="KW-0812">Transmembrane</keyword>
<keyword evidence="4 6" id="KW-1133">Transmembrane helix</keyword>
<evidence type="ECO:0000256" key="2">
    <source>
        <dbReference type="ARBA" id="ARBA00022475"/>
    </source>
</evidence>
<evidence type="ECO:0000256" key="3">
    <source>
        <dbReference type="ARBA" id="ARBA00022692"/>
    </source>
</evidence>
<keyword evidence="5 6" id="KW-0472">Membrane</keyword>
<accession>A0ABP3T1X7</accession>
<evidence type="ECO:0000313" key="8">
    <source>
        <dbReference type="Proteomes" id="UP001500238"/>
    </source>
</evidence>
<dbReference type="InterPro" id="IPR019108">
    <property type="entry name" value="Caa3_assmbl_CtaG-rel"/>
</dbReference>
<feature type="transmembrane region" description="Helical" evidence="6">
    <location>
        <begin position="98"/>
        <end position="118"/>
    </location>
</feature>
<evidence type="ECO:0000256" key="4">
    <source>
        <dbReference type="ARBA" id="ARBA00022989"/>
    </source>
</evidence>
<feature type="transmembrane region" description="Helical" evidence="6">
    <location>
        <begin position="35"/>
        <end position="55"/>
    </location>
</feature>
<dbReference type="EMBL" id="BAAAES010000009">
    <property type="protein sequence ID" value="GAA0674346.1"/>
    <property type="molecule type" value="Genomic_DNA"/>
</dbReference>
<evidence type="ECO:0000256" key="6">
    <source>
        <dbReference type="SAM" id="Phobius"/>
    </source>
</evidence>
<feature type="transmembrane region" description="Helical" evidence="6">
    <location>
        <begin position="166"/>
        <end position="188"/>
    </location>
</feature>
<protein>
    <submittedName>
        <fullName evidence="7">Cytochrome c oxidase assembly protein</fullName>
    </submittedName>
</protein>
<dbReference type="Pfam" id="PF09678">
    <property type="entry name" value="Caa3_CtaG"/>
    <property type="match status" value="1"/>
</dbReference>
<sequence>MPVNTRPYRKIALAGGLVLLPIGWTLSHHGMSGHMAAHMIAVAIAAPLLALALQGGRYDPATRWPRLAAPLPAAMIEAVIVWGWHVPALRGLAMHRPIASIAEQASFLAAGLMLWSAVLAPRHRAAGVGALLVTSMHMTLLGALIGLAPRPLYMHQGPEALADQQVAGVIMLLVGGIAYLVGGLAMLGRLLHTRPEARPA</sequence>
<evidence type="ECO:0000256" key="1">
    <source>
        <dbReference type="ARBA" id="ARBA00004651"/>
    </source>
</evidence>
<keyword evidence="2" id="KW-1003">Cell membrane</keyword>
<gene>
    <name evidence="7" type="ORF">GCM10009102_27940</name>
</gene>
<comment type="subcellular location">
    <subcellularLocation>
        <location evidence="1">Cell membrane</location>
        <topology evidence="1">Multi-pass membrane protein</topology>
    </subcellularLocation>
</comment>
<evidence type="ECO:0000313" key="7">
    <source>
        <dbReference type="EMBL" id="GAA0674346.1"/>
    </source>
</evidence>
<dbReference type="Proteomes" id="UP001500238">
    <property type="component" value="Unassembled WGS sequence"/>
</dbReference>
<comment type="caution">
    <text evidence="7">The sequence shown here is derived from an EMBL/GenBank/DDBJ whole genome shotgun (WGS) entry which is preliminary data.</text>
</comment>
<feature type="transmembrane region" description="Helical" evidence="6">
    <location>
        <begin position="67"/>
        <end position="86"/>
    </location>
</feature>
<organism evidence="7 8">
    <name type="scientific">Sphingomonas insulae</name>
    <dbReference type="NCBI Taxonomy" id="424800"/>
    <lineage>
        <taxon>Bacteria</taxon>
        <taxon>Pseudomonadati</taxon>
        <taxon>Pseudomonadota</taxon>
        <taxon>Alphaproteobacteria</taxon>
        <taxon>Sphingomonadales</taxon>
        <taxon>Sphingomonadaceae</taxon>
        <taxon>Sphingomonas</taxon>
    </lineage>
</organism>
<reference evidence="8" key="1">
    <citation type="journal article" date="2019" name="Int. J. Syst. Evol. Microbiol.">
        <title>The Global Catalogue of Microorganisms (GCM) 10K type strain sequencing project: providing services to taxonomists for standard genome sequencing and annotation.</title>
        <authorList>
            <consortium name="The Broad Institute Genomics Platform"/>
            <consortium name="The Broad Institute Genome Sequencing Center for Infectious Disease"/>
            <person name="Wu L."/>
            <person name="Ma J."/>
        </authorList>
    </citation>
    <scope>NUCLEOTIDE SEQUENCE [LARGE SCALE GENOMIC DNA]</scope>
    <source>
        <strain evidence="8">JCM 14603</strain>
    </source>
</reference>
<evidence type="ECO:0000256" key="5">
    <source>
        <dbReference type="ARBA" id="ARBA00023136"/>
    </source>
</evidence>
<keyword evidence="8" id="KW-1185">Reference proteome</keyword>
<name>A0ABP3T1X7_9SPHN</name>